<evidence type="ECO:0000259" key="2">
    <source>
        <dbReference type="PROSITE" id="PS50172"/>
    </source>
</evidence>
<dbReference type="SUPFAM" id="SSF49879">
    <property type="entry name" value="SMAD/FHA domain"/>
    <property type="match status" value="1"/>
</dbReference>
<comment type="caution">
    <text evidence="3">The sequence shown here is derived from an EMBL/GenBank/DDBJ whole genome shotgun (WGS) entry which is preliminary data.</text>
</comment>
<feature type="region of interest" description="Disordered" evidence="1">
    <location>
        <begin position="745"/>
        <end position="764"/>
    </location>
</feature>
<dbReference type="EMBL" id="JACGWM010000001">
    <property type="protein sequence ID" value="KAL0396215.1"/>
    <property type="molecule type" value="Genomic_DNA"/>
</dbReference>
<dbReference type="GO" id="GO:0030870">
    <property type="term" value="C:Mre11 complex"/>
    <property type="evidence" value="ECO:0007669"/>
    <property type="project" value="InterPro"/>
</dbReference>
<dbReference type="PROSITE" id="PS50172">
    <property type="entry name" value="BRCT"/>
    <property type="match status" value="1"/>
</dbReference>
<dbReference type="InterPro" id="IPR036420">
    <property type="entry name" value="BRCT_dom_sf"/>
</dbReference>
<dbReference type="GO" id="GO:0000724">
    <property type="term" value="P:double-strand break repair via homologous recombination"/>
    <property type="evidence" value="ECO:0007669"/>
    <property type="project" value="TreeGrafter"/>
</dbReference>
<sequence>MSCSKDELLNHRIAFSTSSELLFVHRWFGVSFPSTHFQTLGRSLDIEELLKETLTFVREKLLYVCVRAAVNMNIIFSEKEHTKWAEKVPSIIAKILSSRNSDAYALESNIIRRRGEWEGEEEKKRFQKMQLAFVEPALDAVFDFLMERQPFMQKTSTAKRHSNNSSKVRIRDCSKYGTFISKNLVSKEKIHELPNRETMLKDGDIVAFGTGNAKYRFSFVSLVFCAPSFEMTQLQDKMSLIGATVTRTWTSKSTHMVLDDYVQIDDDIVDAIVARKPLVRFSWIETCSNFNIGRGISSSHRPTISRTVFERVHFSVGIHIQGDAFAQLSLGDNKVYVMPAGSTSSNGGFSKFNSVRMVKEMELISAVVSGHLDPSVMASAPEASSYLYNFVVSLDPPVNCLSFELKPGKRPMNIVRCQATECLESCLSKCHVLVVVLLPRHIYQPVCPYLQVLDASRVNCLNFMQVGCCDSSLFTCWVPNISTQCLLVPIVFALYTHLAIPMLLLMIVDTGRSTEINKVLVTSSCSTDETVVADSDVEMETATSIPASGPVSKIETSEDECLRKITVHEAECAKYDCVAENVVHIEESTKHDNEENAAAFKTIAHEFLPPNRDTLKPDSPYQTAGKSDGINITSSRDRNEGNMTRKDKGHASESENLDIIYSQDLIVREPNLPQSDRSSLNGEAINFKRFRKTSAPSGNSFNNLIPFSKYPYEESDYGNEDVADSVKEEKKRKQMEAIADDLFNNEKGRKRGASGSLRELFARG</sequence>
<dbReference type="Gene3D" id="3.40.50.10190">
    <property type="entry name" value="BRCT domain"/>
    <property type="match status" value="1"/>
</dbReference>
<dbReference type="GO" id="GO:0007095">
    <property type="term" value="P:mitotic G2 DNA damage checkpoint signaling"/>
    <property type="evidence" value="ECO:0007669"/>
    <property type="project" value="InterPro"/>
</dbReference>
<dbReference type="AlphaFoldDB" id="A0AAW2SUE7"/>
<dbReference type="Gene3D" id="2.60.200.20">
    <property type="match status" value="1"/>
</dbReference>
<organism evidence="3">
    <name type="scientific">Sesamum calycinum</name>
    <dbReference type="NCBI Taxonomy" id="2727403"/>
    <lineage>
        <taxon>Eukaryota</taxon>
        <taxon>Viridiplantae</taxon>
        <taxon>Streptophyta</taxon>
        <taxon>Embryophyta</taxon>
        <taxon>Tracheophyta</taxon>
        <taxon>Spermatophyta</taxon>
        <taxon>Magnoliopsida</taxon>
        <taxon>eudicotyledons</taxon>
        <taxon>Gunneridae</taxon>
        <taxon>Pentapetalae</taxon>
        <taxon>asterids</taxon>
        <taxon>lamiids</taxon>
        <taxon>Lamiales</taxon>
        <taxon>Pedaliaceae</taxon>
        <taxon>Sesamum</taxon>
    </lineage>
</organism>
<protein>
    <submittedName>
        <fullName evidence="3">Nijmegen breakage syndrome 1 protein</fullName>
    </submittedName>
</protein>
<evidence type="ECO:0000256" key="1">
    <source>
        <dbReference type="SAM" id="MobiDB-lite"/>
    </source>
</evidence>
<evidence type="ECO:0000313" key="3">
    <source>
        <dbReference type="EMBL" id="KAL0396215.1"/>
    </source>
</evidence>
<dbReference type="PANTHER" id="PTHR12162:SF0">
    <property type="entry name" value="NIBRIN"/>
    <property type="match status" value="1"/>
</dbReference>
<reference evidence="3" key="1">
    <citation type="submission" date="2020-06" db="EMBL/GenBank/DDBJ databases">
        <authorList>
            <person name="Li T."/>
            <person name="Hu X."/>
            <person name="Zhang T."/>
            <person name="Song X."/>
            <person name="Zhang H."/>
            <person name="Dai N."/>
            <person name="Sheng W."/>
            <person name="Hou X."/>
            <person name="Wei L."/>
        </authorList>
    </citation>
    <scope>NUCLEOTIDE SEQUENCE</scope>
    <source>
        <strain evidence="3">KEN8</strain>
        <tissue evidence="3">Leaf</tissue>
    </source>
</reference>
<accession>A0AAW2SUE7</accession>
<feature type="compositionally biased region" description="Polar residues" evidence="1">
    <location>
        <begin position="620"/>
        <end position="634"/>
    </location>
</feature>
<name>A0AAW2SUE7_9LAMI</name>
<feature type="domain" description="BRCT" evidence="2">
    <location>
        <begin position="212"/>
        <end position="287"/>
    </location>
</feature>
<reference evidence="3" key="2">
    <citation type="journal article" date="2024" name="Plant">
        <title>Genomic evolution and insights into agronomic trait innovations of Sesamum species.</title>
        <authorList>
            <person name="Miao H."/>
            <person name="Wang L."/>
            <person name="Qu L."/>
            <person name="Liu H."/>
            <person name="Sun Y."/>
            <person name="Le M."/>
            <person name="Wang Q."/>
            <person name="Wei S."/>
            <person name="Zheng Y."/>
            <person name="Lin W."/>
            <person name="Duan Y."/>
            <person name="Cao H."/>
            <person name="Xiong S."/>
            <person name="Wang X."/>
            <person name="Wei L."/>
            <person name="Li C."/>
            <person name="Ma Q."/>
            <person name="Ju M."/>
            <person name="Zhao R."/>
            <person name="Li G."/>
            <person name="Mu C."/>
            <person name="Tian Q."/>
            <person name="Mei H."/>
            <person name="Zhang T."/>
            <person name="Gao T."/>
            <person name="Zhang H."/>
        </authorList>
    </citation>
    <scope>NUCLEOTIDE SEQUENCE</scope>
    <source>
        <strain evidence="3">KEN8</strain>
    </source>
</reference>
<dbReference type="Pfam" id="PF00533">
    <property type="entry name" value="BRCT"/>
    <property type="match status" value="1"/>
</dbReference>
<dbReference type="GO" id="GO:0003684">
    <property type="term" value="F:damaged DNA binding"/>
    <property type="evidence" value="ECO:0007669"/>
    <property type="project" value="TreeGrafter"/>
</dbReference>
<dbReference type="InterPro" id="IPR040227">
    <property type="entry name" value="Nibrin-rel"/>
</dbReference>
<feature type="compositionally biased region" description="Basic and acidic residues" evidence="1">
    <location>
        <begin position="635"/>
        <end position="653"/>
    </location>
</feature>
<proteinExistence type="predicted"/>
<dbReference type="InterPro" id="IPR008984">
    <property type="entry name" value="SMAD_FHA_dom_sf"/>
</dbReference>
<gene>
    <name evidence="3" type="ORF">Scaly_0069900</name>
</gene>
<feature type="region of interest" description="Disordered" evidence="1">
    <location>
        <begin position="609"/>
        <end position="655"/>
    </location>
</feature>
<dbReference type="SUPFAM" id="SSF52113">
    <property type="entry name" value="BRCT domain"/>
    <property type="match status" value="1"/>
</dbReference>
<dbReference type="PANTHER" id="PTHR12162">
    <property type="entry name" value="NIBRIN-RELATED"/>
    <property type="match status" value="1"/>
</dbReference>
<dbReference type="InterPro" id="IPR001357">
    <property type="entry name" value="BRCT_dom"/>
</dbReference>
<dbReference type="CDD" id="cd00027">
    <property type="entry name" value="BRCT"/>
    <property type="match status" value="1"/>
</dbReference>